<dbReference type="PANTHER" id="PTHR39200:SF1">
    <property type="entry name" value="AUTO-TRANSPORTER ADHESIN HEAD GIN DOMAIN-CONTAINING PROTEIN-RELATED"/>
    <property type="match status" value="1"/>
</dbReference>
<dbReference type="InterPro" id="IPR021255">
    <property type="entry name" value="DUF2807"/>
</dbReference>
<gene>
    <name evidence="2" type="ORF">MYF79_26890</name>
</gene>
<name>A0ABY4HZM8_CHIFI</name>
<dbReference type="Proteomes" id="UP000830198">
    <property type="component" value="Chromosome"/>
</dbReference>
<dbReference type="Pfam" id="PF10988">
    <property type="entry name" value="DUF2807"/>
    <property type="match status" value="1"/>
</dbReference>
<feature type="domain" description="Putative auto-transporter adhesin head GIN" evidence="1">
    <location>
        <begin position="49"/>
        <end position="230"/>
    </location>
</feature>
<accession>A0ABY4HZM8</accession>
<reference evidence="2 3" key="1">
    <citation type="submission" date="2022-04" db="EMBL/GenBank/DDBJ databases">
        <title>The arsenic-methylating capacity of Chitinophaga filiformis YT5 during chitin decomposition.</title>
        <authorList>
            <person name="Chen G."/>
            <person name="Liang Y."/>
        </authorList>
    </citation>
    <scope>NUCLEOTIDE SEQUENCE [LARGE SCALE GENOMIC DNA]</scope>
    <source>
        <strain evidence="2 3">YT5</strain>
    </source>
</reference>
<dbReference type="Gene3D" id="2.160.20.120">
    <property type="match status" value="1"/>
</dbReference>
<dbReference type="PANTHER" id="PTHR39200">
    <property type="entry name" value="HYPOTHETICAL EXPORTED PROTEIN"/>
    <property type="match status" value="1"/>
</dbReference>
<organism evidence="2 3">
    <name type="scientific">Chitinophaga filiformis</name>
    <name type="common">Myxococcus filiformis</name>
    <name type="synonym">Flexibacter filiformis</name>
    <dbReference type="NCBI Taxonomy" id="104663"/>
    <lineage>
        <taxon>Bacteria</taxon>
        <taxon>Pseudomonadati</taxon>
        <taxon>Bacteroidota</taxon>
        <taxon>Chitinophagia</taxon>
        <taxon>Chitinophagales</taxon>
        <taxon>Chitinophagaceae</taxon>
        <taxon>Chitinophaga</taxon>
    </lineage>
</organism>
<keyword evidence="3" id="KW-1185">Reference proteome</keyword>
<evidence type="ECO:0000259" key="1">
    <source>
        <dbReference type="Pfam" id="PF10988"/>
    </source>
</evidence>
<evidence type="ECO:0000313" key="2">
    <source>
        <dbReference type="EMBL" id="UPK68589.1"/>
    </source>
</evidence>
<dbReference type="EMBL" id="CP095855">
    <property type="protein sequence ID" value="UPK68589.1"/>
    <property type="molecule type" value="Genomic_DNA"/>
</dbReference>
<proteinExistence type="predicted"/>
<protein>
    <submittedName>
        <fullName evidence="2">DUF2807 domain-containing protein</fullName>
    </submittedName>
</protein>
<evidence type="ECO:0000313" key="3">
    <source>
        <dbReference type="Proteomes" id="UP000830198"/>
    </source>
</evidence>
<sequence length="246" mass="26513">MKTLRLNWFLPVLLLFSVITFSAFTIVGNNEKVRGSGNIKEEARSEGPFRSIRTSGSYNVYITQGTKHDIRIEADDNLLPLIITKVSGNDLEIYTKKGYDIKPSKTINVYVTLDQLEELSSSGSGGFYSKSKLNGGNVKFSFSGSTNTELDLNANDLRVEVSGSSHLNLKGSIPATRYDISGSADVEALDLQSDNANISISGSGKLDVAVAKKLDLSVSGMGKVRYKGSPVINQSSSGMAKISKID</sequence>
<dbReference type="RefSeq" id="WP_247810978.1">
    <property type="nucleotide sequence ID" value="NZ_CP095855.1"/>
</dbReference>